<dbReference type="EMBL" id="JAAXOQ010000033">
    <property type="protein sequence ID" value="NKY20457.1"/>
    <property type="molecule type" value="Genomic_DNA"/>
</dbReference>
<dbReference type="InterPro" id="IPR029060">
    <property type="entry name" value="PIN-like_dom_sf"/>
</dbReference>
<evidence type="ECO:0000313" key="1">
    <source>
        <dbReference type="EMBL" id="NKY20457.1"/>
    </source>
</evidence>
<reference evidence="1 2" key="1">
    <citation type="submission" date="2020-04" db="EMBL/GenBank/DDBJ databases">
        <title>MicrobeNet Type strains.</title>
        <authorList>
            <person name="Nicholson A.C."/>
        </authorList>
    </citation>
    <scope>NUCLEOTIDE SEQUENCE [LARGE SCALE GENOMIC DNA]</scope>
    <source>
        <strain evidence="1 2">DSM 44113</strain>
    </source>
</reference>
<dbReference type="SUPFAM" id="SSF88723">
    <property type="entry name" value="PIN domain-like"/>
    <property type="match status" value="1"/>
</dbReference>
<dbReference type="Proteomes" id="UP000582646">
    <property type="component" value="Unassembled WGS sequence"/>
</dbReference>
<keyword evidence="2" id="KW-1185">Reference proteome</keyword>
<evidence type="ECO:0000313" key="2">
    <source>
        <dbReference type="Proteomes" id="UP000582646"/>
    </source>
</evidence>
<gene>
    <name evidence="1" type="ORF">HF999_19035</name>
</gene>
<proteinExistence type="predicted"/>
<evidence type="ECO:0008006" key="3">
    <source>
        <dbReference type="Google" id="ProtNLM"/>
    </source>
</evidence>
<accession>A0A846X476</accession>
<dbReference type="RefSeq" id="WP_168547397.1">
    <property type="nucleotide sequence ID" value="NZ_BAAAKS010000023.1"/>
</dbReference>
<sequence length="144" mass="16522">MNEYSYLVDNNVLSKLSREQRSSQFFRDQCRIPSEVLHEARDYPDINALKQLEYPTTPDVLLRLQQIMTTIPTTDTRLVDLYANKGNADPLILACALDAQRRDEVYLWAPTWAVVSDDHAVQDKARELGIELRTGDQLVATLTR</sequence>
<protein>
    <recommendedName>
        <fullName evidence="3">PIN domain-containing protein</fullName>
    </recommendedName>
</protein>
<name>A0A846X476_9ACTN</name>
<dbReference type="AlphaFoldDB" id="A0A846X476"/>
<comment type="caution">
    <text evidence="1">The sequence shown here is derived from an EMBL/GenBank/DDBJ whole genome shotgun (WGS) entry which is preliminary data.</text>
</comment>
<organism evidence="1 2">
    <name type="scientific">Tsukamurella spumae</name>
    <dbReference type="NCBI Taxonomy" id="44753"/>
    <lineage>
        <taxon>Bacteria</taxon>
        <taxon>Bacillati</taxon>
        <taxon>Actinomycetota</taxon>
        <taxon>Actinomycetes</taxon>
        <taxon>Mycobacteriales</taxon>
        <taxon>Tsukamurellaceae</taxon>
        <taxon>Tsukamurella</taxon>
    </lineage>
</organism>